<dbReference type="VEuPathDB" id="ToxoDB:LOC34622498"/>
<keyword evidence="3" id="KW-1185">Reference proteome</keyword>
<accession>A0A1D3D3P5</accession>
<sequence>MRTVLRNAERHSGISGLSPPVADDSVLEGVLADLQPRSGIQILLTDAGCPWACPGLNEWLSLGAWGAVPGYLTPSHMFSMPPYPARLQAGSRSSAGSPCLHSCSVFAGLKARLLLLLSPFVLAAASSDSTGLVSEQASIPHLTESIPHLTESTPHLTESAPHLTESTPHLIEAFPLRLAGEDLFISEETSTVTHPDSWYTLSSDSWDSYSRFTPVEAPSRAAPRRRRNSGPSLPRKWQKWAVACVLLLGALLAVHRIKGTEWQALFAEWFRPERGFEKLPLDDLERLSLYSGDRDYEKAKRASESLRTSILSELVKEAEGVVERLDTPATRGALKTLQSLLKKAENLEKSLLDFSPGKHSENPLAASVVRARHARHVYSSIQRLGDEAAVEANKIMSYAEALIEKPKKKAQKLLHMMHVFQLHITQLVPLYKEVAEADEVIPAHVFAVQKLVNIGHQEMKKLQAASARISDSVGRSKSLPAVYASLRTARRDVRIVQEALDRLQFFKQEVEAWTGEGLATFRVAAHNVVAGTVTQSLNMLNVMERSKAGLMKARLPEHLWQLAVPCFASTETASVLLEQVPNVLMGIKGAKSPWEAVEHVSAAKELRSQVADLMQAFSNVVVEYEPSVFYNPYEGEEQIESPSDPSGEERMGITYDTRELKQKLMTIMGLTAETAQLAASGFGWQIPSLNEEVHEGFANSGMQGTRKHSPFRRSSGLLTKHMEQTNHAKRLVVEVNDLLKNMDESMSALNITAFGDASTLLSSMMQSQSVNAASVWTDGKAWMRLELLIRKAEKIYFEALRSLSASMPSAVLSLESNQRNFRRAVDLIYEVDTPQAAAPLVFELLNKSITIESLAREQLDDSLKSKAELLDALALWPSGTAKQEALRLAKEAQEVFKRAELQIRKVMDAEHKILGRPVYAGEEDEEEVLLVMRRAEATIQRSKEQLHASCTALRAARSVSELAAAARNVLVAQDEAVTAAQEVQTVRQSSLLERYKREGVTDYVGSALERSSELHREALDLYAQLGTALQEARNAQKTHAELISRFHEDMGNSVHGQSSKPPVGLALAPKPALEDEKSFVEALVQHMKCLTEATAENTREALFDIPLLRRTATAAAGDIAELVLAVLNADTRVYAQQVSSDMKQFLKDLDALF</sequence>
<reference evidence="2 3" key="1">
    <citation type="journal article" date="2016" name="BMC Genomics">
        <title>Comparative genomics reveals Cyclospora cayetanensis possesses coccidia-like metabolism and invasion components but unique surface antigens.</title>
        <authorList>
            <person name="Liu S."/>
            <person name="Wang L."/>
            <person name="Zheng H."/>
            <person name="Xu Z."/>
            <person name="Roellig D.M."/>
            <person name="Li N."/>
            <person name="Frace M.A."/>
            <person name="Tang K."/>
            <person name="Arrowood M.J."/>
            <person name="Moss D.M."/>
            <person name="Zhang L."/>
            <person name="Feng Y."/>
            <person name="Xiao L."/>
        </authorList>
    </citation>
    <scope>NUCLEOTIDE SEQUENCE [LARGE SCALE GENOMIC DNA]</scope>
    <source>
        <strain evidence="2 3">CHN_HEN01</strain>
    </source>
</reference>
<dbReference type="InParanoid" id="A0A1D3D3P5"/>
<comment type="caution">
    <text evidence="2">The sequence shown here is derived from an EMBL/GenBank/DDBJ whole genome shotgun (WGS) entry which is preliminary data.</text>
</comment>
<dbReference type="VEuPathDB" id="ToxoDB:cyc_06308"/>
<protein>
    <submittedName>
        <fullName evidence="2">Kinetoplast-associated related protein</fullName>
    </submittedName>
</protein>
<evidence type="ECO:0000313" key="3">
    <source>
        <dbReference type="Proteomes" id="UP000095192"/>
    </source>
</evidence>
<dbReference type="AlphaFoldDB" id="A0A1D3D3P5"/>
<name>A0A1D3D3P5_9EIME</name>
<dbReference type="Proteomes" id="UP000095192">
    <property type="component" value="Unassembled WGS sequence"/>
</dbReference>
<keyword evidence="1" id="KW-0175">Coiled coil</keyword>
<evidence type="ECO:0000313" key="2">
    <source>
        <dbReference type="EMBL" id="OEH78055.1"/>
    </source>
</evidence>
<dbReference type="EMBL" id="JROU02000871">
    <property type="protein sequence ID" value="OEH78055.1"/>
    <property type="molecule type" value="Genomic_DNA"/>
</dbReference>
<proteinExistence type="predicted"/>
<gene>
    <name evidence="2" type="ORF">cyc_06308</name>
</gene>
<evidence type="ECO:0000256" key="1">
    <source>
        <dbReference type="SAM" id="Coils"/>
    </source>
</evidence>
<feature type="coiled-coil region" evidence="1">
    <location>
        <begin position="882"/>
        <end position="909"/>
    </location>
</feature>
<organism evidence="2 3">
    <name type="scientific">Cyclospora cayetanensis</name>
    <dbReference type="NCBI Taxonomy" id="88456"/>
    <lineage>
        <taxon>Eukaryota</taxon>
        <taxon>Sar</taxon>
        <taxon>Alveolata</taxon>
        <taxon>Apicomplexa</taxon>
        <taxon>Conoidasida</taxon>
        <taxon>Coccidia</taxon>
        <taxon>Eucoccidiorida</taxon>
        <taxon>Eimeriorina</taxon>
        <taxon>Eimeriidae</taxon>
        <taxon>Cyclospora</taxon>
    </lineage>
</organism>